<feature type="region of interest" description="Disordered" evidence="1">
    <location>
        <begin position="37"/>
        <end position="62"/>
    </location>
</feature>
<dbReference type="EMBL" id="OX465078">
    <property type="protein sequence ID" value="CAI9271206.1"/>
    <property type="molecule type" value="Genomic_DNA"/>
</dbReference>
<evidence type="ECO:0000256" key="1">
    <source>
        <dbReference type="SAM" id="MobiDB-lite"/>
    </source>
</evidence>
<organism evidence="2 3">
    <name type="scientific">Lactuca saligna</name>
    <name type="common">Willowleaf lettuce</name>
    <dbReference type="NCBI Taxonomy" id="75948"/>
    <lineage>
        <taxon>Eukaryota</taxon>
        <taxon>Viridiplantae</taxon>
        <taxon>Streptophyta</taxon>
        <taxon>Embryophyta</taxon>
        <taxon>Tracheophyta</taxon>
        <taxon>Spermatophyta</taxon>
        <taxon>Magnoliopsida</taxon>
        <taxon>eudicotyledons</taxon>
        <taxon>Gunneridae</taxon>
        <taxon>Pentapetalae</taxon>
        <taxon>asterids</taxon>
        <taxon>campanulids</taxon>
        <taxon>Asterales</taxon>
        <taxon>Asteraceae</taxon>
        <taxon>Cichorioideae</taxon>
        <taxon>Cichorieae</taxon>
        <taxon>Lactucinae</taxon>
        <taxon>Lactuca</taxon>
    </lineage>
</organism>
<keyword evidence="3" id="KW-1185">Reference proteome</keyword>
<evidence type="ECO:0000313" key="2">
    <source>
        <dbReference type="EMBL" id="CAI9271206.1"/>
    </source>
</evidence>
<evidence type="ECO:0000313" key="3">
    <source>
        <dbReference type="Proteomes" id="UP001177003"/>
    </source>
</evidence>
<reference evidence="2" key="1">
    <citation type="submission" date="2023-04" db="EMBL/GenBank/DDBJ databases">
        <authorList>
            <person name="Vijverberg K."/>
            <person name="Xiong W."/>
            <person name="Schranz E."/>
        </authorList>
    </citation>
    <scope>NUCLEOTIDE SEQUENCE</scope>
</reference>
<proteinExistence type="predicted"/>
<sequence length="135" mass="15462">MYTLHVNLGALTAGYFNLKNKLIAEFDDKFNTTIEDPKAAKTSQFAPSNTSQSDQLDNNPPVRTTTIVDQFEIKPTQTPQRVTLKRARQSPSSKKMGKWLFMKNSDQDVRGDEPQLTMINLKKRQFRDSYVGFSR</sequence>
<gene>
    <name evidence="2" type="ORF">LSALG_LOCUS11483</name>
</gene>
<dbReference type="AlphaFoldDB" id="A0AA35VCU0"/>
<dbReference type="Proteomes" id="UP001177003">
    <property type="component" value="Chromosome 2"/>
</dbReference>
<accession>A0AA35VCU0</accession>
<feature type="compositionally biased region" description="Polar residues" evidence="1">
    <location>
        <begin position="41"/>
        <end position="62"/>
    </location>
</feature>
<protein>
    <submittedName>
        <fullName evidence="2">Uncharacterized protein</fullName>
    </submittedName>
</protein>
<name>A0AA35VCU0_LACSI</name>